<dbReference type="PANTHER" id="PTHR45632">
    <property type="entry name" value="LD33804P"/>
    <property type="match status" value="1"/>
</dbReference>
<proteinExistence type="predicted"/>
<dbReference type="SUPFAM" id="SSF54695">
    <property type="entry name" value="POZ domain"/>
    <property type="match status" value="1"/>
</dbReference>
<protein>
    <recommendedName>
        <fullName evidence="4">BTB domain-containing protein</fullName>
    </recommendedName>
</protein>
<feature type="domain" description="BTB" evidence="4">
    <location>
        <begin position="198"/>
        <end position="268"/>
    </location>
</feature>
<organism evidence="5 6">
    <name type="scientific">Ramazzottius varieornatus</name>
    <name type="common">Water bear</name>
    <name type="synonym">Tardigrade</name>
    <dbReference type="NCBI Taxonomy" id="947166"/>
    <lineage>
        <taxon>Eukaryota</taxon>
        <taxon>Metazoa</taxon>
        <taxon>Ecdysozoa</taxon>
        <taxon>Tardigrada</taxon>
        <taxon>Eutardigrada</taxon>
        <taxon>Parachela</taxon>
        <taxon>Hypsibioidea</taxon>
        <taxon>Ramazzottiidae</taxon>
        <taxon>Ramazzottius</taxon>
    </lineage>
</organism>
<feature type="compositionally biased region" description="Basic residues" evidence="3">
    <location>
        <begin position="89"/>
        <end position="100"/>
    </location>
</feature>
<evidence type="ECO:0000256" key="3">
    <source>
        <dbReference type="SAM" id="MobiDB-lite"/>
    </source>
</evidence>
<evidence type="ECO:0000256" key="2">
    <source>
        <dbReference type="ARBA" id="ARBA00022737"/>
    </source>
</evidence>
<feature type="region of interest" description="Disordered" evidence="3">
    <location>
        <begin position="1"/>
        <end position="153"/>
    </location>
</feature>
<evidence type="ECO:0000256" key="1">
    <source>
        <dbReference type="ARBA" id="ARBA00022441"/>
    </source>
</evidence>
<keyword evidence="2" id="KW-0677">Repeat</keyword>
<name>A0A1D1V2K2_RAMVA</name>
<dbReference type="CDD" id="cd18186">
    <property type="entry name" value="BTB_POZ_ZBTB_KLHL-like"/>
    <property type="match status" value="1"/>
</dbReference>
<evidence type="ECO:0000259" key="4">
    <source>
        <dbReference type="PROSITE" id="PS50097"/>
    </source>
</evidence>
<keyword evidence="6" id="KW-1185">Reference proteome</keyword>
<dbReference type="EMBL" id="BDGG01000003">
    <property type="protein sequence ID" value="GAU94905.1"/>
    <property type="molecule type" value="Genomic_DNA"/>
</dbReference>
<dbReference type="Gene3D" id="3.30.710.10">
    <property type="entry name" value="Potassium Channel Kv1.1, Chain A"/>
    <property type="match status" value="1"/>
</dbReference>
<dbReference type="OrthoDB" id="10606345at2759"/>
<dbReference type="InterPro" id="IPR000210">
    <property type="entry name" value="BTB/POZ_dom"/>
</dbReference>
<evidence type="ECO:0000313" key="6">
    <source>
        <dbReference type="Proteomes" id="UP000186922"/>
    </source>
</evidence>
<dbReference type="AlphaFoldDB" id="A0A1D1V2K2"/>
<reference evidence="5 6" key="1">
    <citation type="journal article" date="2016" name="Nat. Commun.">
        <title>Extremotolerant tardigrade genome and improved radiotolerance of human cultured cells by tardigrade-unique protein.</title>
        <authorList>
            <person name="Hashimoto T."/>
            <person name="Horikawa D.D."/>
            <person name="Saito Y."/>
            <person name="Kuwahara H."/>
            <person name="Kozuka-Hata H."/>
            <person name="Shin-I T."/>
            <person name="Minakuchi Y."/>
            <person name="Ohishi K."/>
            <person name="Motoyama A."/>
            <person name="Aizu T."/>
            <person name="Enomoto A."/>
            <person name="Kondo K."/>
            <person name="Tanaka S."/>
            <person name="Hara Y."/>
            <person name="Koshikawa S."/>
            <person name="Sagara H."/>
            <person name="Miura T."/>
            <person name="Yokobori S."/>
            <person name="Miyagawa K."/>
            <person name="Suzuki Y."/>
            <person name="Kubo T."/>
            <person name="Oyama M."/>
            <person name="Kohara Y."/>
            <person name="Fujiyama A."/>
            <person name="Arakawa K."/>
            <person name="Katayama T."/>
            <person name="Toyoda A."/>
            <person name="Kunieda T."/>
        </authorList>
    </citation>
    <scope>NUCLEOTIDE SEQUENCE [LARGE SCALE GENOMIC DNA]</scope>
    <source>
        <strain evidence="5 6">YOKOZUNA-1</strain>
    </source>
</reference>
<dbReference type="PROSITE" id="PS50097">
    <property type="entry name" value="BTB"/>
    <property type="match status" value="1"/>
</dbReference>
<sequence length="380" mass="43682">MSLFDRWMSNLRVSKSSSSSTQEATPAKGATSRPSQHQHQQRHKSSTSSDESDNPSVPSRHTYRTAGSLRPPQLQPSQESRVVRTGPQKTRRKSLIRSSHRGSGDEDQADLQSRDTDATSLRFLDTNQLSARYKAHRQPRPPRLPVPKQRSNNRFFQQGPLSVEQIRNLLWVEEVASEDHYTQTARSLNLFRQRKRHCDVRLSTESGRLYAHKAVLVTFSQDLQNRLESSSLWKSGKISVDLGSRGLETPAIEMVAAWMYTGNMRCNIKDNLDRILTSELDVYKAILKWLNFSRSSRIGNLDNLMNCVRWVYLNSEEVVNVKHVDSALFNEPAVSSKAAMGQWQRDLLRRGIQPPVHSFPVNRVEQFHLRKLREQREQNE</sequence>
<comment type="caution">
    <text evidence="5">The sequence shown here is derived from an EMBL/GenBank/DDBJ whole genome shotgun (WGS) entry which is preliminary data.</text>
</comment>
<dbReference type="InterPro" id="IPR011333">
    <property type="entry name" value="SKP1/BTB/POZ_sf"/>
</dbReference>
<keyword evidence="1" id="KW-0880">Kelch repeat</keyword>
<dbReference type="PANTHER" id="PTHR45632:SF3">
    <property type="entry name" value="KELCH-LIKE PROTEIN 32"/>
    <property type="match status" value="1"/>
</dbReference>
<dbReference type="Pfam" id="PF00651">
    <property type="entry name" value="BTB"/>
    <property type="match status" value="1"/>
</dbReference>
<evidence type="ECO:0000313" key="5">
    <source>
        <dbReference type="EMBL" id="GAU94905.1"/>
    </source>
</evidence>
<gene>
    <name evidence="5" type="primary">RvY_06604-1</name>
    <name evidence="5" type="synonym">RvY_06604.1</name>
    <name evidence="5" type="ORF">RvY_06604</name>
</gene>
<dbReference type="Proteomes" id="UP000186922">
    <property type="component" value="Unassembled WGS sequence"/>
</dbReference>
<accession>A0A1D1V2K2</accession>